<dbReference type="InterPro" id="IPR035965">
    <property type="entry name" value="PAS-like_dom_sf"/>
</dbReference>
<dbReference type="SMART" id="SM00086">
    <property type="entry name" value="PAC"/>
    <property type="match status" value="1"/>
</dbReference>
<dbReference type="SMART" id="SM00052">
    <property type="entry name" value="EAL"/>
    <property type="match status" value="1"/>
</dbReference>
<dbReference type="Gene3D" id="3.30.70.270">
    <property type="match status" value="1"/>
</dbReference>
<dbReference type="PROSITE" id="PS50887">
    <property type="entry name" value="GGDEF"/>
    <property type="match status" value="1"/>
</dbReference>
<evidence type="ECO:0000259" key="2">
    <source>
        <dbReference type="PROSITE" id="PS50112"/>
    </source>
</evidence>
<dbReference type="Gene3D" id="3.30.450.20">
    <property type="entry name" value="PAS domain"/>
    <property type="match status" value="1"/>
</dbReference>
<evidence type="ECO:0000256" key="1">
    <source>
        <dbReference type="SAM" id="MobiDB-lite"/>
    </source>
</evidence>
<proteinExistence type="predicted"/>
<dbReference type="InterPro" id="IPR000700">
    <property type="entry name" value="PAS-assoc_C"/>
</dbReference>
<evidence type="ECO:0000259" key="5">
    <source>
        <dbReference type="PROSITE" id="PS50887"/>
    </source>
</evidence>
<protein>
    <submittedName>
        <fullName evidence="6">Bifunctional diguanylate cyclase/phosphodiesterase</fullName>
    </submittedName>
</protein>
<evidence type="ECO:0000259" key="3">
    <source>
        <dbReference type="PROSITE" id="PS50113"/>
    </source>
</evidence>
<dbReference type="SUPFAM" id="SSF141868">
    <property type="entry name" value="EAL domain-like"/>
    <property type="match status" value="1"/>
</dbReference>
<dbReference type="Pfam" id="PF00990">
    <property type="entry name" value="GGDEF"/>
    <property type="match status" value="1"/>
</dbReference>
<dbReference type="Gene3D" id="3.20.20.450">
    <property type="entry name" value="EAL domain"/>
    <property type="match status" value="1"/>
</dbReference>
<dbReference type="EMBL" id="JBFNXQ010000067">
    <property type="protein sequence ID" value="MEX5720347.1"/>
    <property type="molecule type" value="Genomic_DNA"/>
</dbReference>
<dbReference type="InterPro" id="IPR043128">
    <property type="entry name" value="Rev_trsase/Diguanyl_cyclase"/>
</dbReference>
<dbReference type="InterPro" id="IPR052155">
    <property type="entry name" value="Biofilm_reg_signaling"/>
</dbReference>
<feature type="domain" description="EAL" evidence="4">
    <location>
        <begin position="476"/>
        <end position="733"/>
    </location>
</feature>
<dbReference type="InterPro" id="IPR013767">
    <property type="entry name" value="PAS_fold"/>
</dbReference>
<feature type="compositionally biased region" description="Low complexity" evidence="1">
    <location>
        <begin position="109"/>
        <end position="118"/>
    </location>
</feature>
<dbReference type="PANTHER" id="PTHR44757">
    <property type="entry name" value="DIGUANYLATE CYCLASE DGCP"/>
    <property type="match status" value="1"/>
</dbReference>
<dbReference type="InterPro" id="IPR035919">
    <property type="entry name" value="EAL_sf"/>
</dbReference>
<evidence type="ECO:0000313" key="6">
    <source>
        <dbReference type="EMBL" id="MEX5720347.1"/>
    </source>
</evidence>
<dbReference type="CDD" id="cd01949">
    <property type="entry name" value="GGDEF"/>
    <property type="match status" value="1"/>
</dbReference>
<dbReference type="SMART" id="SM00091">
    <property type="entry name" value="PAS"/>
    <property type="match status" value="1"/>
</dbReference>
<dbReference type="InterPro" id="IPR001610">
    <property type="entry name" value="PAC"/>
</dbReference>
<dbReference type="SUPFAM" id="SSF55073">
    <property type="entry name" value="Nucleotide cyclase"/>
    <property type="match status" value="1"/>
</dbReference>
<dbReference type="InterPro" id="IPR000160">
    <property type="entry name" value="GGDEF_dom"/>
</dbReference>
<keyword evidence="7" id="KW-1185">Reference proteome</keyword>
<dbReference type="NCBIfam" id="TIGR00229">
    <property type="entry name" value="sensory_box"/>
    <property type="match status" value="1"/>
</dbReference>
<sequence length="733" mass="79187">MSTAVAGSRDDGDRAGATVSLDPVGALAARWADAVAGTSYVPLQPDELEELLRGLLHRLLAALDEPPVHPGSVGRRVGAALVDAHFTNPQSLSQTLGVLLDGGPGTGAAAGRAESSGGQEVPRDLAPPDRRWHALVAAVAEGFSAALQERALREQEEILAAAAAAREQVREALHVSQERFRAVFEGAAIGIGIGDLDGRILEVNPALVRLLGHPVEEFRRRSVQEFMHPADVEHVWRLYGELIRGERGHFRLEKQFLKSDGESVWTDLTVSLLRDGDGRPRYQLALIHDVTALRHLRRQLEFEAQHDALTGLPNRRTFLAHLDAVFARTAPGARVGLCYLDLDGFKAVNDTLGHEVGDQLLVAVAQRLESVVRDRGLSVARLGGDEFVVLVPGTSGSAQLVALAEEVLAAVAQPVELGGRRVEITASVGVVERSIGDVDPAELLRAADMTLYWAKADGRSQWALFEPERDAREITRYRLSSALPAALAGEDLLVHYQPLRRLADGRLHGVEALVRWEHPRMGLLGPESFVGLAEESGMIVPLGRHVLRVACRQAFSWFGAGRSGPFVSVNLASRQLRDEHLVDDVRAALADSGLYPQQLQLEITESAVIGTDPLTGHTLEALSEMGVRLAIDDFGTGYSNLAYLRRLPLDELKLDGSFLRGLRCEDEADPVDVQLVGSIVSLAHLLGLTVTAEGVETQAQVTILRELDCDAGQGTYLGRPADPADLGRLFDPT</sequence>
<dbReference type="InterPro" id="IPR001633">
    <property type="entry name" value="EAL_dom"/>
</dbReference>
<dbReference type="Proteomes" id="UP001560045">
    <property type="component" value="Unassembled WGS sequence"/>
</dbReference>
<dbReference type="InterPro" id="IPR000014">
    <property type="entry name" value="PAS"/>
</dbReference>
<dbReference type="Pfam" id="PF00989">
    <property type="entry name" value="PAS"/>
    <property type="match status" value="1"/>
</dbReference>
<feature type="domain" description="GGDEF" evidence="5">
    <location>
        <begin position="333"/>
        <end position="467"/>
    </location>
</feature>
<dbReference type="NCBIfam" id="TIGR00254">
    <property type="entry name" value="GGDEF"/>
    <property type="match status" value="1"/>
</dbReference>
<dbReference type="SMART" id="SM00267">
    <property type="entry name" value="GGDEF"/>
    <property type="match status" value="1"/>
</dbReference>
<dbReference type="PROSITE" id="PS50113">
    <property type="entry name" value="PAC"/>
    <property type="match status" value="1"/>
</dbReference>
<accession>A0ABV3XIQ0</accession>
<dbReference type="PANTHER" id="PTHR44757:SF2">
    <property type="entry name" value="BIOFILM ARCHITECTURE MAINTENANCE PROTEIN MBAA"/>
    <property type="match status" value="1"/>
</dbReference>
<evidence type="ECO:0000259" key="4">
    <source>
        <dbReference type="PROSITE" id="PS50883"/>
    </source>
</evidence>
<dbReference type="PROSITE" id="PS50112">
    <property type="entry name" value="PAS"/>
    <property type="match status" value="1"/>
</dbReference>
<feature type="domain" description="PAC" evidence="3">
    <location>
        <begin position="250"/>
        <end position="302"/>
    </location>
</feature>
<dbReference type="SUPFAM" id="SSF55785">
    <property type="entry name" value="PYP-like sensor domain (PAS domain)"/>
    <property type="match status" value="1"/>
</dbReference>
<dbReference type="Pfam" id="PF00563">
    <property type="entry name" value="EAL"/>
    <property type="match status" value="1"/>
</dbReference>
<dbReference type="PROSITE" id="PS50883">
    <property type="entry name" value="EAL"/>
    <property type="match status" value="1"/>
</dbReference>
<organism evidence="6 7">
    <name type="scientific">Geodermatophilus maliterrae</name>
    <dbReference type="NCBI Taxonomy" id="3162531"/>
    <lineage>
        <taxon>Bacteria</taxon>
        <taxon>Bacillati</taxon>
        <taxon>Actinomycetota</taxon>
        <taxon>Actinomycetes</taxon>
        <taxon>Geodermatophilales</taxon>
        <taxon>Geodermatophilaceae</taxon>
        <taxon>Geodermatophilus</taxon>
    </lineage>
</organism>
<reference evidence="6 7" key="1">
    <citation type="submission" date="2024-06" db="EMBL/GenBank/DDBJ databases">
        <title>Draft genome sequence of Geodermatophilus badlandi, a novel member of the Geodermatophilaceae isolated from badland sedimentary rocks in the Red desert, Wyoming, USA.</title>
        <authorList>
            <person name="Ben Tekaya S."/>
            <person name="Nouioui I."/>
            <person name="Flores G.M."/>
            <person name="Shaal M.N."/>
            <person name="Bredoire F."/>
            <person name="Basile F."/>
            <person name="Van Diepen L."/>
            <person name="Ward N.L."/>
        </authorList>
    </citation>
    <scope>NUCLEOTIDE SEQUENCE [LARGE SCALE GENOMIC DNA]</scope>
    <source>
        <strain evidence="6 7">WL48A</strain>
    </source>
</reference>
<gene>
    <name evidence="6" type="ORF">ABQ292_18450</name>
</gene>
<dbReference type="CDD" id="cd00130">
    <property type="entry name" value="PAS"/>
    <property type="match status" value="1"/>
</dbReference>
<evidence type="ECO:0000313" key="7">
    <source>
        <dbReference type="Proteomes" id="UP001560045"/>
    </source>
</evidence>
<dbReference type="InterPro" id="IPR029787">
    <property type="entry name" value="Nucleotide_cyclase"/>
</dbReference>
<comment type="caution">
    <text evidence="6">The sequence shown here is derived from an EMBL/GenBank/DDBJ whole genome shotgun (WGS) entry which is preliminary data.</text>
</comment>
<feature type="domain" description="PAS" evidence="2">
    <location>
        <begin position="176"/>
        <end position="246"/>
    </location>
</feature>
<feature type="region of interest" description="Disordered" evidence="1">
    <location>
        <begin position="103"/>
        <end position="126"/>
    </location>
</feature>
<dbReference type="RefSeq" id="WP_369209082.1">
    <property type="nucleotide sequence ID" value="NZ_JBFNXQ010000067.1"/>
</dbReference>
<dbReference type="CDD" id="cd01948">
    <property type="entry name" value="EAL"/>
    <property type="match status" value="1"/>
</dbReference>
<name>A0ABV3XIQ0_9ACTN</name>